<dbReference type="EMBL" id="JABBJJ010000339">
    <property type="protein sequence ID" value="NMO21634.1"/>
    <property type="molecule type" value="Genomic_DNA"/>
</dbReference>
<dbReference type="Proteomes" id="UP000518300">
    <property type="component" value="Unassembled WGS sequence"/>
</dbReference>
<dbReference type="AlphaFoldDB" id="A0A848LWH4"/>
<keyword evidence="4" id="KW-1185">Reference proteome</keyword>
<accession>A0A848LWH4</accession>
<dbReference type="CDD" id="cd02224">
    <property type="entry name" value="cupin_SPO2919-like"/>
    <property type="match status" value="1"/>
</dbReference>
<name>A0A848LWH4_9BACT</name>
<organism evidence="3 4">
    <name type="scientific">Pyxidicoccus fallax</name>
    <dbReference type="NCBI Taxonomy" id="394095"/>
    <lineage>
        <taxon>Bacteria</taxon>
        <taxon>Pseudomonadati</taxon>
        <taxon>Myxococcota</taxon>
        <taxon>Myxococcia</taxon>
        <taxon>Myxococcales</taxon>
        <taxon>Cystobacterineae</taxon>
        <taxon>Myxococcaceae</taxon>
        <taxon>Pyxidicoccus</taxon>
    </lineage>
</organism>
<keyword evidence="1" id="KW-0479">Metal-binding</keyword>
<dbReference type="GO" id="GO:0046872">
    <property type="term" value="F:metal ion binding"/>
    <property type="evidence" value="ECO:0007669"/>
    <property type="project" value="UniProtKB-KW"/>
</dbReference>
<gene>
    <name evidence="3" type="ORF">HG543_43325</name>
</gene>
<dbReference type="InterPro" id="IPR011051">
    <property type="entry name" value="RmlC_Cupin_sf"/>
</dbReference>
<dbReference type="InterPro" id="IPR014710">
    <property type="entry name" value="RmlC-like_jellyroll"/>
</dbReference>
<evidence type="ECO:0000256" key="1">
    <source>
        <dbReference type="ARBA" id="ARBA00022723"/>
    </source>
</evidence>
<dbReference type="Gene3D" id="2.60.120.10">
    <property type="entry name" value="Jelly Rolls"/>
    <property type="match status" value="1"/>
</dbReference>
<evidence type="ECO:0000313" key="4">
    <source>
        <dbReference type="Proteomes" id="UP000518300"/>
    </source>
</evidence>
<dbReference type="SUPFAM" id="SSF51182">
    <property type="entry name" value="RmlC-like cupins"/>
    <property type="match status" value="1"/>
</dbReference>
<evidence type="ECO:0000313" key="3">
    <source>
        <dbReference type="EMBL" id="NMO21634.1"/>
    </source>
</evidence>
<feature type="domain" description="Cupin type-2" evidence="2">
    <location>
        <begin position="44"/>
        <end position="114"/>
    </location>
</feature>
<proteinExistence type="predicted"/>
<comment type="caution">
    <text evidence="3">The sequence shown here is derived from an EMBL/GenBank/DDBJ whole genome shotgun (WGS) entry which is preliminary data.</text>
</comment>
<dbReference type="RefSeq" id="WP_169350812.1">
    <property type="nucleotide sequence ID" value="NZ_JABBJJ010000339.1"/>
</dbReference>
<evidence type="ECO:0000259" key="2">
    <source>
        <dbReference type="Pfam" id="PF07883"/>
    </source>
</evidence>
<dbReference type="InterPro" id="IPR013096">
    <property type="entry name" value="Cupin_2"/>
</dbReference>
<sequence>MSSHPHVVHAPDVPWSEVTQGPKVAYRRKQLGAAAKGRKLGCSLMELLPGKHAWPRHYHLANEEAYYILSGTGRLRLGEDTLAVKAGDYVALPPGPEGAHQLLNDGSEPLRYLAFSTMVEPDVMVYPDSQKVVISAGSAPGGDKAARTLFTTLPLSAEVDYWSGEER</sequence>
<protein>
    <submittedName>
        <fullName evidence="3">Cupin domain-containing protein</fullName>
    </submittedName>
</protein>
<dbReference type="InterPro" id="IPR051610">
    <property type="entry name" value="GPI/OXD"/>
</dbReference>
<dbReference type="PANTHER" id="PTHR35848">
    <property type="entry name" value="OXALATE-BINDING PROTEIN"/>
    <property type="match status" value="1"/>
</dbReference>
<reference evidence="3 4" key="1">
    <citation type="submission" date="2020-04" db="EMBL/GenBank/DDBJ databases">
        <title>Draft genome of Pyxidicoccus fallax type strain.</title>
        <authorList>
            <person name="Whitworth D.E."/>
        </authorList>
    </citation>
    <scope>NUCLEOTIDE SEQUENCE [LARGE SCALE GENOMIC DNA]</scope>
    <source>
        <strain evidence="3 4">DSM 14698</strain>
    </source>
</reference>
<dbReference type="Pfam" id="PF07883">
    <property type="entry name" value="Cupin_2"/>
    <property type="match status" value="1"/>
</dbReference>
<dbReference type="PANTHER" id="PTHR35848:SF6">
    <property type="entry name" value="CUPIN TYPE-2 DOMAIN-CONTAINING PROTEIN"/>
    <property type="match status" value="1"/>
</dbReference>